<sequence length="61" mass="7257">MIEKIVWWIQYIINFLFMLYLARYISNAFYSTPGSFLISIFLIVVSIILAYLLTIRFKNNG</sequence>
<name>A0A1I2VUG4_9BACL</name>
<feature type="transmembrane region" description="Helical" evidence="1">
    <location>
        <begin position="5"/>
        <end position="22"/>
    </location>
</feature>
<dbReference type="EMBL" id="FOOY01000030">
    <property type="protein sequence ID" value="SFG92069.1"/>
    <property type="molecule type" value="Genomic_DNA"/>
</dbReference>
<protein>
    <submittedName>
        <fullName evidence="2">Uncharacterized protein</fullName>
    </submittedName>
</protein>
<proteinExistence type="predicted"/>
<keyword evidence="1" id="KW-0472">Membrane</keyword>
<evidence type="ECO:0000313" key="2">
    <source>
        <dbReference type="EMBL" id="SFG92069.1"/>
    </source>
</evidence>
<organism evidence="2 3">
    <name type="scientific">Sporolactobacillus nakayamae</name>
    <dbReference type="NCBI Taxonomy" id="269670"/>
    <lineage>
        <taxon>Bacteria</taxon>
        <taxon>Bacillati</taxon>
        <taxon>Bacillota</taxon>
        <taxon>Bacilli</taxon>
        <taxon>Bacillales</taxon>
        <taxon>Sporolactobacillaceae</taxon>
        <taxon>Sporolactobacillus</taxon>
    </lineage>
</organism>
<evidence type="ECO:0000256" key="1">
    <source>
        <dbReference type="SAM" id="Phobius"/>
    </source>
</evidence>
<dbReference type="Proteomes" id="UP000198752">
    <property type="component" value="Unassembled WGS sequence"/>
</dbReference>
<accession>A0A1I2VUG4</accession>
<dbReference type="STRING" id="269670.SAMN02982927_03228"/>
<keyword evidence="1" id="KW-0812">Transmembrane</keyword>
<dbReference type="AlphaFoldDB" id="A0A1I2VUG4"/>
<dbReference type="OrthoDB" id="3010273at2"/>
<keyword evidence="1" id="KW-1133">Transmembrane helix</keyword>
<reference evidence="3" key="1">
    <citation type="submission" date="2016-10" db="EMBL/GenBank/DDBJ databases">
        <authorList>
            <person name="Varghese N."/>
            <person name="Submissions S."/>
        </authorList>
    </citation>
    <scope>NUCLEOTIDE SEQUENCE [LARGE SCALE GENOMIC DNA]</scope>
    <source>
        <strain evidence="3">ATCC 700379</strain>
    </source>
</reference>
<keyword evidence="3" id="KW-1185">Reference proteome</keyword>
<feature type="transmembrane region" description="Helical" evidence="1">
    <location>
        <begin position="34"/>
        <end position="53"/>
    </location>
</feature>
<gene>
    <name evidence="2" type="ORF">SAMN02982927_03228</name>
</gene>
<evidence type="ECO:0000313" key="3">
    <source>
        <dbReference type="Proteomes" id="UP000198752"/>
    </source>
</evidence>